<dbReference type="SUPFAM" id="SSF53098">
    <property type="entry name" value="Ribonuclease H-like"/>
    <property type="match status" value="1"/>
</dbReference>
<dbReference type="InterPro" id="IPR000477">
    <property type="entry name" value="RT_dom"/>
</dbReference>
<evidence type="ECO:0000259" key="5">
    <source>
        <dbReference type="Pfam" id="PF00078"/>
    </source>
</evidence>
<dbReference type="InterPro" id="IPR044730">
    <property type="entry name" value="RNase_H-like_dom_plant"/>
</dbReference>
<dbReference type="Pfam" id="PF00078">
    <property type="entry name" value="RVT_1"/>
    <property type="match status" value="1"/>
</dbReference>
<evidence type="ECO:0000256" key="2">
    <source>
        <dbReference type="ARBA" id="ARBA00022833"/>
    </source>
</evidence>
<dbReference type="Gene3D" id="3.60.10.10">
    <property type="entry name" value="Endonuclease/exonuclease/phosphatase"/>
    <property type="match status" value="1"/>
</dbReference>
<feature type="domain" description="RNase H type-1" evidence="6">
    <location>
        <begin position="893"/>
        <end position="969"/>
    </location>
</feature>
<keyword evidence="2" id="KW-0862">Zinc</keyword>
<evidence type="ECO:0000259" key="6">
    <source>
        <dbReference type="Pfam" id="PF13456"/>
    </source>
</evidence>
<evidence type="ECO:0000313" key="7">
    <source>
        <dbReference type="EMBL" id="SPD22151.1"/>
    </source>
</evidence>
<keyword evidence="4" id="KW-0687">Ribonucleoprotein</keyword>
<dbReference type="SUPFAM" id="SSF56219">
    <property type="entry name" value="DNase I-like"/>
    <property type="match status" value="1"/>
</dbReference>
<dbReference type="HAMAP" id="MF_00327">
    <property type="entry name" value="Ribosomal_eL43"/>
    <property type="match status" value="1"/>
</dbReference>
<dbReference type="CDD" id="cd06222">
    <property type="entry name" value="RNase_H_like"/>
    <property type="match status" value="1"/>
</dbReference>
<gene>
    <name evidence="7" type="ORF">FSB_LOCUS50033</name>
</gene>
<sequence length="1116" mass="125778">MRILGWNCRGICNTSTVRALKALIRGWNLSILFLSETKVGKQRMKDVARMIGFQNLVTIGPKDCNVCWSFVGFYGPPYKSERMKSWVNLHALLVSIQGPCVCCGDFHVVIDDSEKEGGTAGSSSTPSFLKELLFDLAAVDLGFVGNKFTWTNRRWGRHAIRERLDRGIANFDWRLAFSRASVYHLGAVNSDHCSLIIDNNLVDSFSPRPFHFEAVWAKDPRCYEAINFAWQKTVFGSTYFKLYQKQRNTAKALKNWNKDTFGVCQAKIQELNTRLEMVQSGPTTEANVGVEAVIQTEINGEEIPLMLLNLIKGIGIINISEIKSFVVSKYQELFTEEHTSFPPGLENLISPSITSEVNEAICQIPFHVEIKETIFGMYNLKAPGPDGLPALFYKKYWPIVGDSVIYVVQNFFGSGHMLKEVNSSFIVLILKNNSPSTVNHFRPISLCNTVYKVIAKILVSRLRPLLANLVSPYQLAFIPNTWIAENQLIVQELLHSSKRRKVKGGFVAVKVDLQKAYDRVNWTFLKEGDPLSPYLFILCQEVLSRLIEREYATGALHGMKMNLSGLAFTHVMYADDLMLFAKASTREVKILDVCLEKYCLWSSQLTNRDKSSLIFSKLVLRDKSRAIKWELNMKKITQPATYLGALLFSSRKRTRDFKFLHERLESRLKGWRCKSLSWVGDFGGTPRKNQVTFLRGNHGISFVFPNTWVGWGFRKAKKFNEAWMHRDPPKNASKTWKAIEGLKSLIMKGACFIVGDGAVIDIWKDPWVPWLPNFLPQPKYETINERLDNLNLANYFDIVKLVVDPPRCSDGLPNKNSSKEKSAIQIALTLECIWNCRNQVIHNGSIIDVSAILRSFEIKFCEHFTLLDTEDYDLVKPTICWSAPAPGIIKINTNAAVRSGHSSIAVVARDASRLVCKAWAKIVDSIDPVIAEAFAINLALQLALLERYPNVLVESDSKVCIESIIDSAAPSLQPPTTNMTKRTKKAGIVGKYGTRYGASLRKQIKKMEVSQHSKYFCEFCGKFAVKRKAVGIWGCKDCGKVKAGGAYTLNTASAVTVRSTIRKAEGANRELSCNQPILSCFECLHLKKKSATLRTKVKFLSNDFKSELKATICCQC</sequence>
<dbReference type="Pfam" id="PF13456">
    <property type="entry name" value="RVT_3"/>
    <property type="match status" value="1"/>
</dbReference>
<accession>A0A2N9IE03</accession>
<dbReference type="InterPro" id="IPR036691">
    <property type="entry name" value="Endo/exonu/phosph_ase_sf"/>
</dbReference>
<dbReference type="InterPro" id="IPR011331">
    <property type="entry name" value="Ribosomal_eL37/eL43"/>
</dbReference>
<dbReference type="GO" id="GO:1990904">
    <property type="term" value="C:ribonucleoprotein complex"/>
    <property type="evidence" value="ECO:0007669"/>
    <property type="project" value="UniProtKB-KW"/>
</dbReference>
<dbReference type="InterPro" id="IPR002156">
    <property type="entry name" value="RNaseH_domain"/>
</dbReference>
<proteinExistence type="inferred from homology"/>
<dbReference type="Gene3D" id="2.20.25.30">
    <property type="match status" value="1"/>
</dbReference>
<comment type="similarity">
    <text evidence="1">Belongs to the eukaryotic ribosomal protein eL43 family.</text>
</comment>
<dbReference type="GO" id="GO:0003676">
    <property type="term" value="F:nucleic acid binding"/>
    <property type="evidence" value="ECO:0007669"/>
    <property type="project" value="InterPro"/>
</dbReference>
<dbReference type="GO" id="GO:0004523">
    <property type="term" value="F:RNA-DNA hybrid ribonuclease activity"/>
    <property type="evidence" value="ECO:0007669"/>
    <property type="project" value="InterPro"/>
</dbReference>
<dbReference type="GO" id="GO:0005840">
    <property type="term" value="C:ribosome"/>
    <property type="evidence" value="ECO:0007669"/>
    <property type="project" value="UniProtKB-KW"/>
</dbReference>
<protein>
    <recommendedName>
        <fullName evidence="8">Reverse transcriptase domain-containing protein</fullName>
    </recommendedName>
</protein>
<organism evidence="7">
    <name type="scientific">Fagus sylvatica</name>
    <name type="common">Beechnut</name>
    <dbReference type="NCBI Taxonomy" id="28930"/>
    <lineage>
        <taxon>Eukaryota</taxon>
        <taxon>Viridiplantae</taxon>
        <taxon>Streptophyta</taxon>
        <taxon>Embryophyta</taxon>
        <taxon>Tracheophyta</taxon>
        <taxon>Spermatophyta</taxon>
        <taxon>Magnoliopsida</taxon>
        <taxon>eudicotyledons</taxon>
        <taxon>Gunneridae</taxon>
        <taxon>Pentapetalae</taxon>
        <taxon>rosids</taxon>
        <taxon>fabids</taxon>
        <taxon>Fagales</taxon>
        <taxon>Fagaceae</taxon>
        <taxon>Fagus</taxon>
    </lineage>
</organism>
<dbReference type="PANTHER" id="PTHR48132:SF3">
    <property type="entry name" value="SIMILAR TO 60S RIBOSOMAL PROTEIN L37A"/>
    <property type="match status" value="1"/>
</dbReference>
<dbReference type="GO" id="GO:0003735">
    <property type="term" value="F:structural constituent of ribosome"/>
    <property type="evidence" value="ECO:0007669"/>
    <property type="project" value="InterPro"/>
</dbReference>
<reference evidence="7" key="1">
    <citation type="submission" date="2018-02" db="EMBL/GenBank/DDBJ databases">
        <authorList>
            <person name="Cohen D.B."/>
            <person name="Kent A.D."/>
        </authorList>
    </citation>
    <scope>NUCLEOTIDE SEQUENCE</scope>
</reference>
<evidence type="ECO:0000256" key="1">
    <source>
        <dbReference type="ARBA" id="ARBA00008672"/>
    </source>
</evidence>
<feature type="domain" description="Reverse transcriptase" evidence="5">
    <location>
        <begin position="432"/>
        <end position="525"/>
    </location>
</feature>
<evidence type="ECO:0000256" key="4">
    <source>
        <dbReference type="ARBA" id="ARBA00023274"/>
    </source>
</evidence>
<dbReference type="CDD" id="cd01650">
    <property type="entry name" value="RT_nLTR_like"/>
    <property type="match status" value="1"/>
</dbReference>
<dbReference type="InterPro" id="IPR012337">
    <property type="entry name" value="RNaseH-like_sf"/>
</dbReference>
<dbReference type="SUPFAM" id="SSF57829">
    <property type="entry name" value="Zn-binding ribosomal proteins"/>
    <property type="match status" value="1"/>
</dbReference>
<dbReference type="EMBL" id="OIVN01005368">
    <property type="protein sequence ID" value="SPD22151.1"/>
    <property type="molecule type" value="Genomic_DNA"/>
</dbReference>
<name>A0A2N9IE03_FAGSY</name>
<evidence type="ECO:0008006" key="8">
    <source>
        <dbReference type="Google" id="ProtNLM"/>
    </source>
</evidence>
<dbReference type="Pfam" id="PF01780">
    <property type="entry name" value="Ribosomal_L37ae"/>
    <property type="match status" value="1"/>
</dbReference>
<dbReference type="InterPro" id="IPR011332">
    <property type="entry name" value="Ribosomal_zn-bd"/>
</dbReference>
<dbReference type="AlphaFoldDB" id="A0A2N9IE03"/>
<dbReference type="FunFam" id="2.20.25.30:FF:000002">
    <property type="entry name" value="60S ribosomal protein L37a"/>
    <property type="match status" value="1"/>
</dbReference>
<dbReference type="GO" id="GO:0006412">
    <property type="term" value="P:translation"/>
    <property type="evidence" value="ECO:0007669"/>
    <property type="project" value="InterPro"/>
</dbReference>
<keyword evidence="3" id="KW-0689">Ribosomal protein</keyword>
<dbReference type="InterPro" id="IPR002674">
    <property type="entry name" value="Ribosomal_eL43"/>
</dbReference>
<evidence type="ECO:0000256" key="3">
    <source>
        <dbReference type="ARBA" id="ARBA00022980"/>
    </source>
</evidence>
<dbReference type="PANTHER" id="PTHR48132">
    <property type="entry name" value="ZGC:171772"/>
    <property type="match status" value="1"/>
</dbReference>
<dbReference type="NCBIfam" id="TIGR00280">
    <property type="entry name" value="eL43_euk_arch"/>
    <property type="match status" value="1"/>
</dbReference>